<accession>A0A166FDH3</accession>
<keyword evidence="4" id="KW-1003">Cell membrane</keyword>
<dbReference type="Proteomes" id="UP000077066">
    <property type="component" value="Unassembled WGS sequence"/>
</dbReference>
<feature type="transmembrane region" description="Helical" evidence="9">
    <location>
        <begin position="253"/>
        <end position="275"/>
    </location>
</feature>
<evidence type="ECO:0000256" key="4">
    <source>
        <dbReference type="ARBA" id="ARBA00022475"/>
    </source>
</evidence>
<dbReference type="STRING" id="55758.MBFIL_00870"/>
<feature type="transmembrane region" description="Helical" evidence="9">
    <location>
        <begin position="114"/>
        <end position="131"/>
    </location>
</feature>
<evidence type="ECO:0000256" key="7">
    <source>
        <dbReference type="ARBA" id="ARBA00022989"/>
    </source>
</evidence>
<evidence type="ECO:0000256" key="9">
    <source>
        <dbReference type="SAM" id="Phobius"/>
    </source>
</evidence>
<keyword evidence="3" id="KW-0813">Transport</keyword>
<feature type="transmembrane region" description="Helical" evidence="9">
    <location>
        <begin position="191"/>
        <end position="209"/>
    </location>
</feature>
<feature type="transmembrane region" description="Helical" evidence="9">
    <location>
        <begin position="143"/>
        <end position="161"/>
    </location>
</feature>
<dbReference type="RefSeq" id="WP_066970363.1">
    <property type="nucleotide sequence ID" value="NZ_LWMT01000009.1"/>
</dbReference>
<keyword evidence="6 9" id="KW-0812">Transmembrane</keyword>
<feature type="transmembrane region" description="Helical" evidence="9">
    <location>
        <begin position="216"/>
        <end position="233"/>
    </location>
</feature>
<dbReference type="NCBIfam" id="TIGR00974">
    <property type="entry name" value="3a0107s02c"/>
    <property type="match status" value="1"/>
</dbReference>
<dbReference type="NCBIfam" id="TIGR02138">
    <property type="entry name" value="phosphate_pstC"/>
    <property type="match status" value="1"/>
</dbReference>
<comment type="similarity">
    <text evidence="2">Belongs to the binding-protein-dependent transport system permease family. CysTW subfamily.</text>
</comment>
<dbReference type="OrthoDB" id="338493at2157"/>
<feature type="transmembrane region" description="Helical" evidence="9">
    <location>
        <begin position="15"/>
        <end position="41"/>
    </location>
</feature>
<keyword evidence="8 9" id="KW-0472">Membrane</keyword>
<dbReference type="PATRIC" id="fig|55758.3.peg.95"/>
<evidence type="ECO:0000259" key="10">
    <source>
        <dbReference type="PROSITE" id="PS50928"/>
    </source>
</evidence>
<dbReference type="InterPro" id="IPR051124">
    <property type="entry name" value="Phosphate_Transport_Permease"/>
</dbReference>
<comment type="subcellular location">
    <subcellularLocation>
        <location evidence="1">Cell membrane</location>
        <topology evidence="1">Multi-pass membrane protein</topology>
    </subcellularLocation>
</comment>
<evidence type="ECO:0000313" key="12">
    <source>
        <dbReference type="Proteomes" id="UP000077066"/>
    </source>
</evidence>
<feature type="domain" description="ABC transmembrane type-1" evidence="10">
    <location>
        <begin position="68"/>
        <end position="276"/>
    </location>
</feature>
<keyword evidence="12" id="KW-1185">Reference proteome</keyword>
<dbReference type="PANTHER" id="PTHR30425:SF1">
    <property type="entry name" value="PHOSPHATE TRANSPORT SYSTEM PERMEASE PROTEIN PSTC"/>
    <property type="match status" value="1"/>
</dbReference>
<dbReference type="GO" id="GO:0035435">
    <property type="term" value="P:phosphate ion transmembrane transport"/>
    <property type="evidence" value="ECO:0007669"/>
    <property type="project" value="InterPro"/>
</dbReference>
<dbReference type="GO" id="GO:0005886">
    <property type="term" value="C:plasma membrane"/>
    <property type="evidence" value="ECO:0007669"/>
    <property type="project" value="UniProtKB-SubCell"/>
</dbReference>
<proteinExistence type="inferred from homology"/>
<feature type="transmembrane region" description="Helical" evidence="9">
    <location>
        <begin position="62"/>
        <end position="94"/>
    </location>
</feature>
<evidence type="ECO:0000256" key="5">
    <source>
        <dbReference type="ARBA" id="ARBA00022592"/>
    </source>
</evidence>
<protein>
    <submittedName>
        <fullName evidence="11">Phosphate transport system permease protein PstC</fullName>
    </submittedName>
</protein>
<dbReference type="InterPro" id="IPR000515">
    <property type="entry name" value="MetI-like"/>
</dbReference>
<name>A0A166FDH3_9EURY</name>
<keyword evidence="7 9" id="KW-1133">Transmembrane helix</keyword>
<comment type="caution">
    <text evidence="11">The sequence shown here is derived from an EMBL/GenBank/DDBJ whole genome shotgun (WGS) entry which is preliminary data.</text>
</comment>
<evidence type="ECO:0000256" key="2">
    <source>
        <dbReference type="ARBA" id="ARBA00007069"/>
    </source>
</evidence>
<organism evidence="11 12">
    <name type="scientific">Methanobrevibacter filiformis</name>
    <dbReference type="NCBI Taxonomy" id="55758"/>
    <lineage>
        <taxon>Archaea</taxon>
        <taxon>Methanobacteriati</taxon>
        <taxon>Methanobacteriota</taxon>
        <taxon>Methanomada group</taxon>
        <taxon>Methanobacteria</taxon>
        <taxon>Methanobacteriales</taxon>
        <taxon>Methanobacteriaceae</taxon>
        <taxon>Methanobrevibacter</taxon>
    </lineage>
</organism>
<dbReference type="SUPFAM" id="SSF161098">
    <property type="entry name" value="MetI-like"/>
    <property type="match status" value="1"/>
</dbReference>
<dbReference type="InterPro" id="IPR005672">
    <property type="entry name" value="Phosphate_PstA"/>
</dbReference>
<reference evidence="11 12" key="1">
    <citation type="submission" date="2016-04" db="EMBL/GenBank/DDBJ databases">
        <title>Genome sequence of Methanobrevibacter filiformis DSM 11501.</title>
        <authorList>
            <person name="Poehlein A."/>
            <person name="Seedorf H."/>
            <person name="Daniel R."/>
        </authorList>
    </citation>
    <scope>NUCLEOTIDE SEQUENCE [LARGE SCALE GENOMIC DNA]</scope>
    <source>
        <strain evidence="11 12">DSM 11501</strain>
    </source>
</reference>
<dbReference type="Gene3D" id="1.10.3720.10">
    <property type="entry name" value="MetI-like"/>
    <property type="match status" value="1"/>
</dbReference>
<gene>
    <name evidence="11" type="primary">pstC_1</name>
    <name evidence="11" type="ORF">MBFIL_00870</name>
</gene>
<dbReference type="AlphaFoldDB" id="A0A166FDH3"/>
<dbReference type="GO" id="GO:0005315">
    <property type="term" value="F:phosphate transmembrane transporter activity"/>
    <property type="evidence" value="ECO:0007669"/>
    <property type="project" value="InterPro"/>
</dbReference>
<dbReference type="CDD" id="cd06261">
    <property type="entry name" value="TM_PBP2"/>
    <property type="match status" value="1"/>
</dbReference>
<dbReference type="InterPro" id="IPR035906">
    <property type="entry name" value="MetI-like_sf"/>
</dbReference>
<evidence type="ECO:0000256" key="6">
    <source>
        <dbReference type="ARBA" id="ARBA00022692"/>
    </source>
</evidence>
<dbReference type="PROSITE" id="PS50928">
    <property type="entry name" value="ABC_TM1"/>
    <property type="match status" value="1"/>
</dbReference>
<evidence type="ECO:0000313" key="11">
    <source>
        <dbReference type="EMBL" id="KZX17564.1"/>
    </source>
</evidence>
<dbReference type="EMBL" id="LWMT01000009">
    <property type="protein sequence ID" value="KZX17564.1"/>
    <property type="molecule type" value="Genomic_DNA"/>
</dbReference>
<dbReference type="InterPro" id="IPR011864">
    <property type="entry name" value="Phosphate_PstC"/>
</dbReference>
<keyword evidence="5" id="KW-0592">Phosphate transport</keyword>
<dbReference type="Pfam" id="PF00528">
    <property type="entry name" value="BPD_transp_1"/>
    <property type="match status" value="1"/>
</dbReference>
<sequence length="292" mass="31587">MQKNNFTEFLIEKGLFLTAIFSIIMILIIILFILIEGFPAIQEYGFLNFIFGMNWAPSEGEFGVFPMIIGSICVTLLSLLMAVPLSLLCAIFMAEVAPNNVKKFLKPTIETLSGIPSVVYGFFGLIVLVPIMRETFGGTGFSMFTASLILTVMVLPTIISISQDALKAVPNEYREASLGLGATSWQTIKNIIFPAALPGIITAIILGMGRAIGETLAVIMVAGNVALVPNSIFSPLRTLTSNIALEIGYATGIHHNALFGTAIVLFLIIIILLLVANYMQHKYKIDAGSGYL</sequence>
<evidence type="ECO:0000256" key="1">
    <source>
        <dbReference type="ARBA" id="ARBA00004651"/>
    </source>
</evidence>
<dbReference type="PANTHER" id="PTHR30425">
    <property type="entry name" value="PHOSPHATE TRANSPORT SYSTEM PERMEASE PROTEIN PST"/>
    <property type="match status" value="1"/>
</dbReference>
<evidence type="ECO:0000256" key="3">
    <source>
        <dbReference type="ARBA" id="ARBA00022448"/>
    </source>
</evidence>
<evidence type="ECO:0000256" key="8">
    <source>
        <dbReference type="ARBA" id="ARBA00023136"/>
    </source>
</evidence>